<feature type="chain" id="PRO_5047536805" evidence="1">
    <location>
        <begin position="19"/>
        <end position="115"/>
    </location>
</feature>
<keyword evidence="1" id="KW-0732">Signal</keyword>
<dbReference type="RefSeq" id="WP_353897100.1">
    <property type="nucleotide sequence ID" value="NZ_JBEVCJ010000023.1"/>
</dbReference>
<protein>
    <submittedName>
        <fullName evidence="2">Uncharacterized protein</fullName>
    </submittedName>
</protein>
<proteinExistence type="predicted"/>
<gene>
    <name evidence="2" type="ORF">ABVT43_15345</name>
</gene>
<comment type="caution">
    <text evidence="2">The sequence shown here is derived from an EMBL/GenBank/DDBJ whole genome shotgun (WGS) entry which is preliminary data.</text>
</comment>
<keyword evidence="3" id="KW-1185">Reference proteome</keyword>
<evidence type="ECO:0000313" key="3">
    <source>
        <dbReference type="Proteomes" id="UP001548189"/>
    </source>
</evidence>
<reference evidence="2 3" key="1">
    <citation type="submission" date="2024-06" db="EMBL/GenBank/DDBJ databases">
        <authorList>
            <person name="Li F."/>
        </authorList>
    </citation>
    <scope>NUCLEOTIDE SEQUENCE [LARGE SCALE GENOMIC DNA]</scope>
    <source>
        <strain evidence="2 3">GXAS 311</strain>
    </source>
</reference>
<feature type="signal peptide" evidence="1">
    <location>
        <begin position="1"/>
        <end position="18"/>
    </location>
</feature>
<sequence length="115" mass="12657">MKIIQLIILLIFSNISLAGTDISSTVERIQIKGDGKLWLKMTDARFDQYCKPGWNGFNLYIPESDKSFPYYYGLVTSALAKGQKLFIANISIGNGSSACDITQTGFGVVLQKAQP</sequence>
<organism evidence="2 3">
    <name type="scientific">Aliikangiella maris</name>
    <dbReference type="NCBI Taxonomy" id="3162458"/>
    <lineage>
        <taxon>Bacteria</taxon>
        <taxon>Pseudomonadati</taxon>
        <taxon>Pseudomonadota</taxon>
        <taxon>Gammaproteobacteria</taxon>
        <taxon>Oceanospirillales</taxon>
        <taxon>Pleioneaceae</taxon>
        <taxon>Aliikangiella</taxon>
    </lineage>
</organism>
<accession>A0ABV2BX55</accession>
<dbReference type="Proteomes" id="UP001548189">
    <property type="component" value="Unassembled WGS sequence"/>
</dbReference>
<evidence type="ECO:0000313" key="2">
    <source>
        <dbReference type="EMBL" id="MET1256514.1"/>
    </source>
</evidence>
<evidence type="ECO:0000256" key="1">
    <source>
        <dbReference type="SAM" id="SignalP"/>
    </source>
</evidence>
<dbReference type="EMBL" id="JBEVCJ010000023">
    <property type="protein sequence ID" value="MET1256514.1"/>
    <property type="molecule type" value="Genomic_DNA"/>
</dbReference>
<name>A0ABV2BX55_9GAMM</name>